<feature type="region of interest" description="Disordered" evidence="1">
    <location>
        <begin position="38"/>
        <end position="95"/>
    </location>
</feature>
<organism evidence="2 3">
    <name type="scientific">Saccharopolyspora taberi</name>
    <dbReference type="NCBI Taxonomy" id="60895"/>
    <lineage>
        <taxon>Bacteria</taxon>
        <taxon>Bacillati</taxon>
        <taxon>Actinomycetota</taxon>
        <taxon>Actinomycetes</taxon>
        <taxon>Pseudonocardiales</taxon>
        <taxon>Pseudonocardiaceae</taxon>
        <taxon>Saccharopolyspora</taxon>
    </lineage>
</organism>
<dbReference type="EMBL" id="BAAAUX010000014">
    <property type="protein sequence ID" value="GAA2795367.1"/>
    <property type="molecule type" value="Genomic_DNA"/>
</dbReference>
<sequence>MTRAIPISSALLSAVPKIRIAKSFTGAGVRSIAVLPTASNGDERGESTPARRCPDASATAALTRPTTAACGRGMGAVMTPFDRAAPGSSTGERAP</sequence>
<protein>
    <submittedName>
        <fullName evidence="2">Uncharacterized protein</fullName>
    </submittedName>
</protein>
<dbReference type="Proteomes" id="UP001500979">
    <property type="component" value="Unassembled WGS sequence"/>
</dbReference>
<reference evidence="2 3" key="1">
    <citation type="journal article" date="2019" name="Int. J. Syst. Evol. Microbiol.">
        <title>The Global Catalogue of Microorganisms (GCM) 10K type strain sequencing project: providing services to taxonomists for standard genome sequencing and annotation.</title>
        <authorList>
            <consortium name="The Broad Institute Genomics Platform"/>
            <consortium name="The Broad Institute Genome Sequencing Center for Infectious Disease"/>
            <person name="Wu L."/>
            <person name="Ma J."/>
        </authorList>
    </citation>
    <scope>NUCLEOTIDE SEQUENCE [LARGE SCALE GENOMIC DNA]</scope>
    <source>
        <strain evidence="2 3">JCM 9383</strain>
    </source>
</reference>
<feature type="compositionally biased region" description="Low complexity" evidence="1">
    <location>
        <begin position="56"/>
        <end position="69"/>
    </location>
</feature>
<gene>
    <name evidence="2" type="ORF">GCM10010470_32950</name>
</gene>
<name>A0ABN3VDS2_9PSEU</name>
<evidence type="ECO:0000313" key="3">
    <source>
        <dbReference type="Proteomes" id="UP001500979"/>
    </source>
</evidence>
<evidence type="ECO:0000256" key="1">
    <source>
        <dbReference type="SAM" id="MobiDB-lite"/>
    </source>
</evidence>
<proteinExistence type="predicted"/>
<keyword evidence="3" id="KW-1185">Reference proteome</keyword>
<evidence type="ECO:0000313" key="2">
    <source>
        <dbReference type="EMBL" id="GAA2795367.1"/>
    </source>
</evidence>
<accession>A0ABN3VDS2</accession>
<comment type="caution">
    <text evidence="2">The sequence shown here is derived from an EMBL/GenBank/DDBJ whole genome shotgun (WGS) entry which is preliminary data.</text>
</comment>